<organism evidence="2 3">
    <name type="scientific">Amnibacterium kyonggiense</name>
    <dbReference type="NCBI Taxonomy" id="595671"/>
    <lineage>
        <taxon>Bacteria</taxon>
        <taxon>Bacillati</taxon>
        <taxon>Actinomycetota</taxon>
        <taxon>Actinomycetes</taxon>
        <taxon>Micrococcales</taxon>
        <taxon>Microbacteriaceae</taxon>
        <taxon>Amnibacterium</taxon>
    </lineage>
</organism>
<dbReference type="InterPro" id="IPR041657">
    <property type="entry name" value="HTH_17"/>
</dbReference>
<name>A0A4V3EAX9_9MICO</name>
<evidence type="ECO:0000313" key="3">
    <source>
        <dbReference type="Proteomes" id="UP000295344"/>
    </source>
</evidence>
<dbReference type="EMBL" id="SOAM01000001">
    <property type="protein sequence ID" value="TDS79524.1"/>
    <property type="molecule type" value="Genomic_DNA"/>
</dbReference>
<feature type="domain" description="Helix-turn-helix" evidence="1">
    <location>
        <begin position="73"/>
        <end position="119"/>
    </location>
</feature>
<accession>A0A4V3EAX9</accession>
<protein>
    <submittedName>
        <fullName evidence="2">Excisionase family DNA binding protein</fullName>
    </submittedName>
</protein>
<dbReference type="Pfam" id="PF12728">
    <property type="entry name" value="HTH_17"/>
    <property type="match status" value="1"/>
</dbReference>
<sequence length="125" mass="14041">MTASNGIHGVVLPPRLCLWLERNTNLTELRGRTRGDDPVIDGKLLELRSVAMAYRDDTTTHTTSTDRSAPLNWLTPREAAARARIAEDSICAAIRRNRLPAERIGRRLYIHPADLAAYLGRPRDQ</sequence>
<comment type="caution">
    <text evidence="2">The sequence shown here is derived from an EMBL/GenBank/DDBJ whole genome shotgun (WGS) entry which is preliminary data.</text>
</comment>
<dbReference type="AlphaFoldDB" id="A0A4V3EAX9"/>
<evidence type="ECO:0000313" key="2">
    <source>
        <dbReference type="EMBL" id="TDS79524.1"/>
    </source>
</evidence>
<evidence type="ECO:0000259" key="1">
    <source>
        <dbReference type="Pfam" id="PF12728"/>
    </source>
</evidence>
<dbReference type="Proteomes" id="UP000295344">
    <property type="component" value="Unassembled WGS sequence"/>
</dbReference>
<proteinExistence type="predicted"/>
<dbReference type="RefSeq" id="WP_133763787.1">
    <property type="nucleotide sequence ID" value="NZ_BAAARP010000001.1"/>
</dbReference>
<keyword evidence="3" id="KW-1185">Reference proteome</keyword>
<reference evidence="2 3" key="1">
    <citation type="submission" date="2019-03" db="EMBL/GenBank/DDBJ databases">
        <title>Genomic Encyclopedia of Archaeal and Bacterial Type Strains, Phase II (KMG-II): from individual species to whole genera.</title>
        <authorList>
            <person name="Goeker M."/>
        </authorList>
    </citation>
    <scope>NUCLEOTIDE SEQUENCE [LARGE SCALE GENOMIC DNA]</scope>
    <source>
        <strain evidence="2 3">DSM 24782</strain>
    </source>
</reference>
<gene>
    <name evidence="2" type="ORF">CLV52_0053</name>
</gene>